<dbReference type="Proteomes" id="UP000294498">
    <property type="component" value="Unassembled WGS sequence"/>
</dbReference>
<feature type="domain" description="Hemerythrin-like" evidence="1">
    <location>
        <begin position="10"/>
        <end position="119"/>
    </location>
</feature>
<dbReference type="OrthoDB" id="9793254at2"/>
<dbReference type="AlphaFoldDB" id="A0A4R8DP10"/>
<reference evidence="2 3" key="1">
    <citation type="submission" date="2019-03" db="EMBL/GenBank/DDBJ databases">
        <title>Genomic Encyclopedia of Type Strains, Phase IV (KMG-IV): sequencing the most valuable type-strain genomes for metagenomic binning, comparative biology and taxonomic classification.</title>
        <authorList>
            <person name="Goeker M."/>
        </authorList>
    </citation>
    <scope>NUCLEOTIDE SEQUENCE [LARGE SCALE GENOMIC DNA]</scope>
    <source>
        <strain evidence="2 3">DSM 100059</strain>
    </source>
</reference>
<comment type="caution">
    <text evidence="2">The sequence shown here is derived from an EMBL/GenBank/DDBJ whole genome shotgun (WGS) entry which is preliminary data.</text>
</comment>
<dbReference type="EMBL" id="SODV01000001">
    <property type="protein sequence ID" value="TDW99016.1"/>
    <property type="molecule type" value="Genomic_DNA"/>
</dbReference>
<sequence length="153" mass="18374">MRRDPNIIALSREHHYGLLFCWKIRQGLAKHVDLERIRKYVLHFWKFNLQDHFAEEELLLFRDRFDSLCLEAKQQHGLIRNLIQAINDSGVQAEINYRELADQVDEHIRFEERQVFPFLEQKMTKEQLSAVGEHLGRLHTTPADDNYQDEFWG</sequence>
<gene>
    <name evidence="2" type="ORF">EDB95_0023</name>
</gene>
<keyword evidence="3" id="KW-1185">Reference proteome</keyword>
<accession>A0A4R8DP10</accession>
<dbReference type="RefSeq" id="WP_133989376.1">
    <property type="nucleotide sequence ID" value="NZ_SODV01000001.1"/>
</dbReference>
<protein>
    <submittedName>
        <fullName evidence="2">Hemerythrin HHE cation binding domain-containing protein</fullName>
    </submittedName>
</protein>
<evidence type="ECO:0000313" key="2">
    <source>
        <dbReference type="EMBL" id="TDW99016.1"/>
    </source>
</evidence>
<dbReference type="Pfam" id="PF01814">
    <property type="entry name" value="Hemerythrin"/>
    <property type="match status" value="1"/>
</dbReference>
<evidence type="ECO:0000313" key="3">
    <source>
        <dbReference type="Proteomes" id="UP000294498"/>
    </source>
</evidence>
<evidence type="ECO:0000259" key="1">
    <source>
        <dbReference type="Pfam" id="PF01814"/>
    </source>
</evidence>
<name>A0A4R8DP10_9BACT</name>
<proteinExistence type="predicted"/>
<dbReference type="InterPro" id="IPR012312">
    <property type="entry name" value="Hemerythrin-like"/>
</dbReference>
<organism evidence="2 3">
    <name type="scientific">Dinghuibacter silviterrae</name>
    <dbReference type="NCBI Taxonomy" id="1539049"/>
    <lineage>
        <taxon>Bacteria</taxon>
        <taxon>Pseudomonadati</taxon>
        <taxon>Bacteroidota</taxon>
        <taxon>Chitinophagia</taxon>
        <taxon>Chitinophagales</taxon>
        <taxon>Chitinophagaceae</taxon>
        <taxon>Dinghuibacter</taxon>
    </lineage>
</organism>
<dbReference type="Gene3D" id="1.20.120.520">
    <property type="entry name" value="nmb1532 protein domain like"/>
    <property type="match status" value="1"/>
</dbReference>